<dbReference type="SFLD" id="SFLDS00005">
    <property type="entry name" value="Isoprenoid_Synthase_Type_I"/>
    <property type="match status" value="1"/>
</dbReference>
<dbReference type="PROSITE" id="PS00444">
    <property type="entry name" value="POLYPRENYL_SYNTHASE_2"/>
    <property type="match status" value="1"/>
</dbReference>
<dbReference type="PANTHER" id="PTHR12001:SF85">
    <property type="entry name" value="SHORT CHAIN ISOPRENYL DIPHOSPHATE SYNTHASE"/>
    <property type="match status" value="1"/>
</dbReference>
<dbReference type="Proteomes" id="UP001261125">
    <property type="component" value="Unassembled WGS sequence"/>
</dbReference>
<dbReference type="PANTHER" id="PTHR12001">
    <property type="entry name" value="GERANYLGERANYL PYROPHOSPHATE SYNTHASE"/>
    <property type="match status" value="1"/>
</dbReference>
<accession>A0ABU3SR52</accession>
<evidence type="ECO:0000256" key="3">
    <source>
        <dbReference type="ARBA" id="ARBA00022679"/>
    </source>
</evidence>
<evidence type="ECO:0000256" key="6">
    <source>
        <dbReference type="RuleBase" id="RU004466"/>
    </source>
</evidence>
<dbReference type="Pfam" id="PF00348">
    <property type="entry name" value="polyprenyl_synt"/>
    <property type="match status" value="1"/>
</dbReference>
<keyword evidence="5" id="KW-0460">Magnesium</keyword>
<dbReference type="PROSITE" id="PS00723">
    <property type="entry name" value="POLYPRENYL_SYNTHASE_1"/>
    <property type="match status" value="1"/>
</dbReference>
<evidence type="ECO:0000313" key="8">
    <source>
        <dbReference type="Proteomes" id="UP001261125"/>
    </source>
</evidence>
<evidence type="ECO:0000256" key="2">
    <source>
        <dbReference type="ARBA" id="ARBA00006706"/>
    </source>
</evidence>
<evidence type="ECO:0000256" key="1">
    <source>
        <dbReference type="ARBA" id="ARBA00001946"/>
    </source>
</evidence>
<dbReference type="EMBL" id="JAWDIT010000008">
    <property type="protein sequence ID" value="MDU0347205.1"/>
    <property type="molecule type" value="Genomic_DNA"/>
</dbReference>
<evidence type="ECO:0000256" key="5">
    <source>
        <dbReference type="ARBA" id="ARBA00022842"/>
    </source>
</evidence>
<keyword evidence="4" id="KW-0479">Metal-binding</keyword>
<name>A0ABU3SR52_9MICO</name>
<dbReference type="SUPFAM" id="SSF48576">
    <property type="entry name" value="Terpenoid synthases"/>
    <property type="match status" value="1"/>
</dbReference>
<protein>
    <submittedName>
        <fullName evidence="7">Polyprenyl synthetase family protein</fullName>
    </submittedName>
</protein>
<dbReference type="InterPro" id="IPR033749">
    <property type="entry name" value="Polyprenyl_synt_CS"/>
</dbReference>
<proteinExistence type="inferred from homology"/>
<comment type="similarity">
    <text evidence="2 6">Belongs to the FPP/GGPP synthase family.</text>
</comment>
<keyword evidence="8" id="KW-1185">Reference proteome</keyword>
<comment type="cofactor">
    <cofactor evidence="1">
        <name>Mg(2+)</name>
        <dbReference type="ChEBI" id="CHEBI:18420"/>
    </cofactor>
</comment>
<evidence type="ECO:0000313" key="7">
    <source>
        <dbReference type="EMBL" id="MDU0347205.1"/>
    </source>
</evidence>
<reference evidence="7 8" key="1">
    <citation type="submission" date="2023-09" db="EMBL/GenBank/DDBJ databases">
        <title>Microbacterium fusihabitans sp. nov., Microbacterium phycihabitans sp. nov., and Microbacterium cervinum sp. nov., isolated from dried seaweeds of beach.</title>
        <authorList>
            <person name="Lee S.D."/>
        </authorList>
    </citation>
    <scope>NUCLEOTIDE SEQUENCE [LARGE SCALE GENOMIC DNA]</scope>
    <source>
        <strain evidence="7 8">KSW2-29</strain>
    </source>
</reference>
<dbReference type="RefSeq" id="WP_316005345.1">
    <property type="nucleotide sequence ID" value="NZ_JAWDIT010000008.1"/>
</dbReference>
<keyword evidence="3 6" id="KW-0808">Transferase</keyword>
<gene>
    <name evidence="7" type="ORF">RWH44_16005</name>
</gene>
<sequence length="355" mass="37333">MITLDSTPLARQGIDAAVDFALERLDRRVAPLGDGARALAASIRRAASGGKRFRPLLVVAAFETLHGPAIARPALYEVAAAFELLHTAFVVHDDVIDHDVERRGVPNIGGEFRRRGLDKGADAGGAALLGDAAAILAGDLLLHEAGRMIAVAEIPASLREQLLQLVDDAVLVSAAGELADVENAVSPGDVDPDTVLRTTHDKTAVYSFSAPLQAGAVMAGAERSTQWALERFGERLGLAYQLVDDLIGAFGTAAASGKDEGCDLREAKKTHLISLARESADWPEVSAALAQAHTGPVAVRAAQTALAKSGARSRLEVLVCETLDEAVAIVEASTLPTECRLMLIELVEAVQERIP</sequence>
<dbReference type="Gene3D" id="1.10.600.10">
    <property type="entry name" value="Farnesyl Diphosphate Synthase"/>
    <property type="match status" value="1"/>
</dbReference>
<comment type="caution">
    <text evidence="7">The sequence shown here is derived from an EMBL/GenBank/DDBJ whole genome shotgun (WGS) entry which is preliminary data.</text>
</comment>
<dbReference type="InterPro" id="IPR000092">
    <property type="entry name" value="Polyprenyl_synt"/>
</dbReference>
<evidence type="ECO:0000256" key="4">
    <source>
        <dbReference type="ARBA" id="ARBA00022723"/>
    </source>
</evidence>
<organism evidence="7 8">
    <name type="scientific">Microbacterium phycohabitans</name>
    <dbReference type="NCBI Taxonomy" id="3075993"/>
    <lineage>
        <taxon>Bacteria</taxon>
        <taxon>Bacillati</taxon>
        <taxon>Actinomycetota</taxon>
        <taxon>Actinomycetes</taxon>
        <taxon>Micrococcales</taxon>
        <taxon>Microbacteriaceae</taxon>
        <taxon>Microbacterium</taxon>
    </lineage>
</organism>
<dbReference type="InterPro" id="IPR008949">
    <property type="entry name" value="Isoprenoid_synthase_dom_sf"/>
</dbReference>